<protein>
    <submittedName>
        <fullName evidence="2">Uncharacterized protein</fullName>
    </submittedName>
</protein>
<comment type="caution">
    <text evidence="2">The sequence shown here is derived from an EMBL/GenBank/DDBJ whole genome shotgun (WGS) entry which is preliminary data.</text>
</comment>
<dbReference type="EMBL" id="LAZR01014516">
    <property type="protein sequence ID" value="KKM17158.1"/>
    <property type="molecule type" value="Genomic_DNA"/>
</dbReference>
<accession>A0A0F9K506</accession>
<feature type="compositionally biased region" description="Basic and acidic residues" evidence="1">
    <location>
        <begin position="61"/>
        <end position="71"/>
    </location>
</feature>
<reference evidence="2" key="1">
    <citation type="journal article" date="2015" name="Nature">
        <title>Complex archaea that bridge the gap between prokaryotes and eukaryotes.</title>
        <authorList>
            <person name="Spang A."/>
            <person name="Saw J.H."/>
            <person name="Jorgensen S.L."/>
            <person name="Zaremba-Niedzwiedzka K."/>
            <person name="Martijn J."/>
            <person name="Lind A.E."/>
            <person name="van Eijk R."/>
            <person name="Schleper C."/>
            <person name="Guy L."/>
            <person name="Ettema T.J."/>
        </authorList>
    </citation>
    <scope>NUCLEOTIDE SEQUENCE</scope>
</reference>
<gene>
    <name evidence="2" type="ORF">LCGC14_1678610</name>
</gene>
<feature type="compositionally biased region" description="Basic residues" evidence="1">
    <location>
        <begin position="45"/>
        <end position="57"/>
    </location>
</feature>
<feature type="region of interest" description="Disordered" evidence="1">
    <location>
        <begin position="33"/>
        <end position="79"/>
    </location>
</feature>
<organism evidence="2">
    <name type="scientific">marine sediment metagenome</name>
    <dbReference type="NCBI Taxonomy" id="412755"/>
    <lineage>
        <taxon>unclassified sequences</taxon>
        <taxon>metagenomes</taxon>
        <taxon>ecological metagenomes</taxon>
    </lineage>
</organism>
<evidence type="ECO:0000256" key="1">
    <source>
        <dbReference type="SAM" id="MobiDB-lite"/>
    </source>
</evidence>
<proteinExistence type="predicted"/>
<name>A0A0F9K506_9ZZZZ</name>
<feature type="non-terminal residue" evidence="2">
    <location>
        <position position="1"/>
    </location>
</feature>
<sequence>IDLIWRDAKKKASKHPETKLDIFRQAHAKIVKEVLTPKQREQLKKRSSGGHGSRRSPRVSGDGRQDKDKTRKNPAGTSD</sequence>
<dbReference type="AlphaFoldDB" id="A0A0F9K506"/>
<evidence type="ECO:0000313" key="2">
    <source>
        <dbReference type="EMBL" id="KKM17158.1"/>
    </source>
</evidence>